<evidence type="ECO:0000256" key="2">
    <source>
        <dbReference type="ARBA" id="ARBA00022980"/>
    </source>
</evidence>
<keyword evidence="2 4" id="KW-0689">Ribosomal protein</keyword>
<gene>
    <name evidence="4" type="primary">rpl23</name>
</gene>
<dbReference type="InterPro" id="IPR012677">
    <property type="entry name" value="Nucleotide-bd_a/b_plait_sf"/>
</dbReference>
<dbReference type="GO" id="GO:0006412">
    <property type="term" value="P:translation"/>
    <property type="evidence" value="ECO:0007669"/>
    <property type="project" value="InterPro"/>
</dbReference>
<dbReference type="Pfam" id="PF00276">
    <property type="entry name" value="Ribosomal_L23"/>
    <property type="match status" value="1"/>
</dbReference>
<name>I6NIT3_9EUGL</name>
<dbReference type="GO" id="GO:0005840">
    <property type="term" value="C:ribosome"/>
    <property type="evidence" value="ECO:0007669"/>
    <property type="project" value="UniProtKB-KW"/>
</dbReference>
<dbReference type="SUPFAM" id="SSF54189">
    <property type="entry name" value="Ribosomal proteins S24e, L23 and L15e"/>
    <property type="match status" value="1"/>
</dbReference>
<keyword evidence="4" id="KW-0934">Plastid</keyword>
<keyword evidence="4" id="KW-0150">Chloroplast</keyword>
<evidence type="ECO:0000256" key="1">
    <source>
        <dbReference type="ARBA" id="ARBA00006700"/>
    </source>
</evidence>
<comment type="similarity">
    <text evidence="1">Belongs to the universal ribosomal protein uL23 family.</text>
</comment>
<dbReference type="AlphaFoldDB" id="I6NIT3"/>
<proteinExistence type="inferred from homology"/>
<dbReference type="GO" id="GO:0003735">
    <property type="term" value="F:structural constituent of ribosome"/>
    <property type="evidence" value="ECO:0007669"/>
    <property type="project" value="InterPro"/>
</dbReference>
<evidence type="ECO:0000313" key="4">
    <source>
        <dbReference type="EMBL" id="AEW13030.1"/>
    </source>
</evidence>
<sequence>MDLLNEIRFFLSFIKSQVLTEKSLNLLRYNKYTFSVDKRKTDIKLIIEQTFGVQVLSVNTYILPGKRRRLGKFDGFESRSKRVFVTLVRLILIIS</sequence>
<dbReference type="EMBL" id="JN674637">
    <property type="protein sequence ID" value="AEW13030.1"/>
    <property type="molecule type" value="Genomic_DNA"/>
</dbReference>
<dbReference type="Gene3D" id="3.30.70.330">
    <property type="match status" value="1"/>
</dbReference>
<keyword evidence="3" id="KW-0687">Ribonucleoprotein</keyword>
<organism evidence="4">
    <name type="scientific">Strombomonas acuminata</name>
    <dbReference type="NCBI Taxonomy" id="201859"/>
    <lineage>
        <taxon>Eukaryota</taxon>
        <taxon>Discoba</taxon>
        <taxon>Euglenozoa</taxon>
        <taxon>Euglenida</taxon>
        <taxon>Spirocuta</taxon>
        <taxon>Euglenophyceae</taxon>
        <taxon>Euglenales</taxon>
        <taxon>Euglenaceae</taxon>
        <taxon>Strombomonas</taxon>
    </lineage>
</organism>
<dbReference type="InterPro" id="IPR013025">
    <property type="entry name" value="Ribosomal_uL23-like"/>
</dbReference>
<dbReference type="InterPro" id="IPR012678">
    <property type="entry name" value="Ribosomal_uL23/eL15/eS24_sf"/>
</dbReference>
<evidence type="ECO:0000256" key="3">
    <source>
        <dbReference type="ARBA" id="ARBA00023274"/>
    </source>
</evidence>
<accession>I6NIT3</accession>
<reference evidence="4" key="1">
    <citation type="journal article" date="2013" name="J. Eukaryot. Microbiol.">
        <title>Tracing patterns of chloroplast evolution in euglenoids: contributions from Colacium vesiculosum and Strombomonas acuminata (Euglenophyta).</title>
        <authorList>
            <person name="Wiegert K.E."/>
            <person name="Bennett M.S."/>
            <person name="Triemer R.E."/>
        </authorList>
    </citation>
    <scope>NUCLEOTIDE SEQUENCE</scope>
</reference>
<dbReference type="GO" id="GO:1990904">
    <property type="term" value="C:ribonucleoprotein complex"/>
    <property type="evidence" value="ECO:0007669"/>
    <property type="project" value="UniProtKB-KW"/>
</dbReference>
<geneLocation type="chloroplast" evidence="4"/>
<protein>
    <submittedName>
        <fullName evidence="4">Ribosomal protein L23</fullName>
    </submittedName>
</protein>